<organism evidence="2 3">
    <name type="scientific">Ralstonia phage RSJ5</name>
    <dbReference type="NCBI Taxonomy" id="1538364"/>
    <lineage>
        <taxon>Viruses</taxon>
        <taxon>Duplodnaviria</taxon>
        <taxon>Heunggongvirae</taxon>
        <taxon>Uroviricota</taxon>
        <taxon>Caudoviricetes</taxon>
        <taxon>Autographivirales</taxon>
        <taxon>Autonotataviridae</taxon>
        <taxon>Risjevirus</taxon>
        <taxon>Risjevirus RSJ5</taxon>
    </lineage>
</organism>
<name>A0A077KTD1_9CAUD</name>
<evidence type="ECO:0000313" key="2">
    <source>
        <dbReference type="EMBL" id="BAP34901.1"/>
    </source>
</evidence>
<dbReference type="InterPro" id="IPR014719">
    <property type="entry name" value="Ribosomal_bL12_C/ClpS-like"/>
</dbReference>
<dbReference type="GO" id="GO:0003735">
    <property type="term" value="F:structural constituent of ribosome"/>
    <property type="evidence" value="ECO:0007669"/>
    <property type="project" value="InterPro"/>
</dbReference>
<dbReference type="OrthoDB" id="38888at10239"/>
<keyword evidence="3" id="KW-1185">Reference proteome</keyword>
<evidence type="ECO:0000313" key="3">
    <source>
        <dbReference type="Proteomes" id="UP000203427"/>
    </source>
</evidence>
<sequence length="92" mass="9954">MKTIRFILKQQGSNKVAAIKAIREATALGLKEAKDIADRVFESYSGVESRMTAEQFGLLCAANAANGTPLYVTEATIEQSRNLLDLTHSVPA</sequence>
<dbReference type="EMBL" id="AB983711">
    <property type="protein sequence ID" value="BAP34901.1"/>
    <property type="molecule type" value="Genomic_DNA"/>
</dbReference>
<proteinExistence type="predicted"/>
<accession>A0A077KTD1</accession>
<dbReference type="Pfam" id="PF00542">
    <property type="entry name" value="Ribosomal_L12"/>
    <property type="match status" value="1"/>
</dbReference>
<dbReference type="Gene3D" id="3.30.1390.10">
    <property type="match status" value="1"/>
</dbReference>
<dbReference type="RefSeq" id="YP_009218099.1">
    <property type="nucleotide sequence ID" value="NC_029007.1"/>
</dbReference>
<dbReference type="Proteomes" id="UP000203427">
    <property type="component" value="Segment"/>
</dbReference>
<dbReference type="GeneID" id="26644275"/>
<evidence type="ECO:0000259" key="1">
    <source>
        <dbReference type="Pfam" id="PF00542"/>
    </source>
</evidence>
<dbReference type="InterPro" id="IPR013823">
    <property type="entry name" value="Ribosomal_bL12_C"/>
</dbReference>
<dbReference type="SUPFAM" id="SSF54736">
    <property type="entry name" value="ClpS-like"/>
    <property type="match status" value="1"/>
</dbReference>
<dbReference type="KEGG" id="vg:26644275"/>
<reference evidence="2 3" key="1">
    <citation type="submission" date="2014-08" db="EMBL/GenBank/DDBJ databases">
        <title>Isolation and characterization of bacteriophages infecting R. solanacearum from Thailand.</title>
        <authorList>
            <person name="Narulita E."/>
            <person name="Kawasaki T."/>
            <person name="Fujie M."/>
            <person name="Yamada T."/>
        </authorList>
    </citation>
    <scope>NUCLEOTIDE SEQUENCE [LARGE SCALE GENOMIC DNA]</scope>
</reference>
<protein>
    <recommendedName>
        <fullName evidence="1">Large ribosomal subunit protein bL12 C-terminal domain-containing protein</fullName>
    </recommendedName>
</protein>
<feature type="domain" description="Large ribosomal subunit protein bL12 C-terminal" evidence="1">
    <location>
        <begin position="7"/>
        <end position="40"/>
    </location>
</feature>